<dbReference type="EMBL" id="CP059668">
    <property type="protein sequence ID" value="QRW23964.1"/>
    <property type="molecule type" value="Genomic_DNA"/>
</dbReference>
<name>A0A8H8T001_9AGAM</name>
<gene>
    <name evidence="2" type="ORF">RhiXN_10288</name>
</gene>
<dbReference type="RefSeq" id="XP_043184201.1">
    <property type="nucleotide sequence ID" value="XM_043330104.1"/>
</dbReference>
<reference evidence="2" key="1">
    <citation type="submission" date="2020-05" db="EMBL/GenBank/DDBJ databases">
        <title>Evolutionary and genomic comparisons of hybrid uninucleate and nonhybrid Rhizoctonia fungi.</title>
        <authorList>
            <person name="Li C."/>
            <person name="Chen X."/>
        </authorList>
    </citation>
    <scope>NUCLEOTIDE SEQUENCE</scope>
    <source>
        <strain evidence="2">AG-1 IA</strain>
    </source>
</reference>
<dbReference type="AlphaFoldDB" id="A0A8H8T001"/>
<protein>
    <submittedName>
        <fullName evidence="2">Uncharacterized protein</fullName>
    </submittedName>
</protein>
<dbReference type="Proteomes" id="UP000650533">
    <property type="component" value="Chromosome 11"/>
</dbReference>
<evidence type="ECO:0000256" key="1">
    <source>
        <dbReference type="SAM" id="MobiDB-lite"/>
    </source>
</evidence>
<proteinExistence type="predicted"/>
<evidence type="ECO:0000313" key="2">
    <source>
        <dbReference type="EMBL" id="QRW23964.1"/>
    </source>
</evidence>
<feature type="region of interest" description="Disordered" evidence="1">
    <location>
        <begin position="144"/>
        <end position="164"/>
    </location>
</feature>
<dbReference type="GeneID" id="67032567"/>
<accession>A0A8H8T001</accession>
<organism evidence="2 3">
    <name type="scientific">Rhizoctonia solani</name>
    <dbReference type="NCBI Taxonomy" id="456999"/>
    <lineage>
        <taxon>Eukaryota</taxon>
        <taxon>Fungi</taxon>
        <taxon>Dikarya</taxon>
        <taxon>Basidiomycota</taxon>
        <taxon>Agaricomycotina</taxon>
        <taxon>Agaricomycetes</taxon>
        <taxon>Cantharellales</taxon>
        <taxon>Ceratobasidiaceae</taxon>
        <taxon>Rhizoctonia</taxon>
    </lineage>
</organism>
<dbReference type="KEGG" id="rsx:RhiXN_10288"/>
<evidence type="ECO:0000313" key="3">
    <source>
        <dbReference type="Proteomes" id="UP000650533"/>
    </source>
</evidence>
<sequence>MSRVPRGPCAIAFPRDQLLTLDDNKIGPVVLEALDNGAQEWTAFPTSGDRVTLKNNRFNSFVGLRDTEIARNNAHIFGSDRALEFYMEPAREPDCYQLYVYDINNEGKKLYLGVSPLMIFPPRREVTHDSPELAFGALLELSSPAQESNDEPRGNSAASSSTCRGVVEPGPRILLIGGRLSLPNFSNQPTMEEIDDWINKFKVTRSQEIYFPVYQINQLHVH</sequence>